<evidence type="ECO:0000256" key="3">
    <source>
        <dbReference type="ARBA" id="ARBA00038122"/>
    </source>
</evidence>
<dbReference type="SMART" id="SM00248">
    <property type="entry name" value="ANK"/>
    <property type="match status" value="2"/>
</dbReference>
<name>A0A6P8EXX0_CLUHA</name>
<evidence type="ECO:0000256" key="4">
    <source>
        <dbReference type="PROSITE-ProRule" id="PRU00023"/>
    </source>
</evidence>
<dbReference type="InterPro" id="IPR058889">
    <property type="entry name" value="WHD_SOWAHA-C"/>
</dbReference>
<organism evidence="7 8">
    <name type="scientific">Clupea harengus</name>
    <name type="common">Atlantic herring</name>
    <dbReference type="NCBI Taxonomy" id="7950"/>
    <lineage>
        <taxon>Eukaryota</taxon>
        <taxon>Metazoa</taxon>
        <taxon>Chordata</taxon>
        <taxon>Craniata</taxon>
        <taxon>Vertebrata</taxon>
        <taxon>Euteleostomi</taxon>
        <taxon>Actinopterygii</taxon>
        <taxon>Neopterygii</taxon>
        <taxon>Teleostei</taxon>
        <taxon>Clupei</taxon>
        <taxon>Clupeiformes</taxon>
        <taxon>Clupeoidei</taxon>
        <taxon>Clupeidae</taxon>
        <taxon>Clupea</taxon>
    </lineage>
</organism>
<feature type="domain" description="SOWAHA-C winged helix-turn-helix" evidence="6">
    <location>
        <begin position="4"/>
        <end position="83"/>
    </location>
</feature>
<dbReference type="PANTHER" id="PTHR14491">
    <property type="entry name" value="SOSONDOWAH, ISOFORM G"/>
    <property type="match status" value="1"/>
</dbReference>
<sequence length="607" mass="66373">MASECTQESVLRFLIEKGGRVKNRELIDHFKVTVSLDPTTKTTFKETLKCFVDNVAFVKQENGEKFVCLKKKYREGVTRTVERDDGECNGNGLPADAICPSERNESSAINGAIGLHDLDNGNEPSKLEELSENCLQNRTSNLNMALDRSSMENGGRLSSAANDVAEQKVSDVKSVTARDKVSGAAYEKTADDSVSHIALSEGKSLITHNESNTSEMSNLDMTLNDSPIPSSELSATEVADGLTEETAPSLQSSVNLDMSANEIDAEPVVRGPTIPVCRRRTSRGSQRSLLAFSEDGMNEGVFDLANSGDSNTPKSSRKNFIELMMSSSPQVRRTLVHRNSQSNLAVRNRDSVRSEGDTVSLLSSTDEDCTTVMLDPLEHEWMMCASDGQWESLQRLLVCDPSLVTKRDFVTGFTCLHWAAKQGKQELMAKLVSFAKEHDIPVNINARSSAGYTPLHLAAMHSQVEVMKLLVGAFDADVEMRDYSGKKASQYLSSNVAGDIKDIVGPCTDSDIENADSGTGRWRLHKVLPSNLNPLRLLNHPDDAQGESGAAGKPRSLYRKASIGRIKLNRSRFKTQIVHSTSFRETDEGEGSLKSPAKSRPVSNLFG</sequence>
<gene>
    <name evidence="8" type="primary">sowahca</name>
</gene>
<dbReference type="PROSITE" id="PS50088">
    <property type="entry name" value="ANK_REPEAT"/>
    <property type="match status" value="1"/>
</dbReference>
<protein>
    <submittedName>
        <fullName evidence="8">Ankyrin repeat domain-containing protein SOWAHC</fullName>
    </submittedName>
</protein>
<proteinExistence type="inferred from homology"/>
<keyword evidence="1" id="KW-0677">Repeat</keyword>
<dbReference type="InterPro" id="IPR036770">
    <property type="entry name" value="Ankyrin_rpt-contain_sf"/>
</dbReference>
<feature type="compositionally biased region" description="Polar residues" evidence="5">
    <location>
        <begin position="207"/>
        <end position="234"/>
    </location>
</feature>
<dbReference type="Pfam" id="PF12796">
    <property type="entry name" value="Ank_2"/>
    <property type="match status" value="1"/>
</dbReference>
<dbReference type="Pfam" id="PF25877">
    <property type="entry name" value="WHD_SOWAH"/>
    <property type="match status" value="1"/>
</dbReference>
<dbReference type="PANTHER" id="PTHR14491:SF4">
    <property type="entry name" value="ANKYRIN REPEAT DOMAIN-CONTAINING PROTEIN SOWAHC"/>
    <property type="match status" value="1"/>
</dbReference>
<keyword evidence="7" id="KW-1185">Reference proteome</keyword>
<dbReference type="PROSITE" id="PS50297">
    <property type="entry name" value="ANK_REP_REGION"/>
    <property type="match status" value="1"/>
</dbReference>
<dbReference type="RefSeq" id="XP_031416695.1">
    <property type="nucleotide sequence ID" value="XM_031560835.2"/>
</dbReference>
<dbReference type="AlphaFoldDB" id="A0A6P8EXX0"/>
<reference evidence="8" key="1">
    <citation type="submission" date="2025-08" db="UniProtKB">
        <authorList>
            <consortium name="RefSeq"/>
        </authorList>
    </citation>
    <scope>IDENTIFICATION</scope>
</reference>
<dbReference type="InterPro" id="IPR002110">
    <property type="entry name" value="Ankyrin_rpt"/>
</dbReference>
<evidence type="ECO:0000259" key="6">
    <source>
        <dbReference type="Pfam" id="PF25877"/>
    </source>
</evidence>
<feature type="region of interest" description="Disordered" evidence="5">
    <location>
        <begin position="579"/>
        <end position="607"/>
    </location>
</feature>
<accession>A0A6P8EXX0</accession>
<dbReference type="CTD" id="100321117"/>
<dbReference type="SUPFAM" id="SSF48403">
    <property type="entry name" value="Ankyrin repeat"/>
    <property type="match status" value="1"/>
</dbReference>
<dbReference type="Gene3D" id="1.25.40.20">
    <property type="entry name" value="Ankyrin repeat-containing domain"/>
    <property type="match status" value="1"/>
</dbReference>
<evidence type="ECO:0000313" key="8">
    <source>
        <dbReference type="RefSeq" id="XP_031416695.1"/>
    </source>
</evidence>
<evidence type="ECO:0000256" key="5">
    <source>
        <dbReference type="SAM" id="MobiDB-lite"/>
    </source>
</evidence>
<evidence type="ECO:0000313" key="7">
    <source>
        <dbReference type="Proteomes" id="UP000515152"/>
    </source>
</evidence>
<feature type="repeat" description="ANK" evidence="4">
    <location>
        <begin position="450"/>
        <end position="471"/>
    </location>
</feature>
<dbReference type="OrthoDB" id="60433at2759"/>
<dbReference type="Proteomes" id="UP000515152">
    <property type="component" value="Chromosome 2"/>
</dbReference>
<evidence type="ECO:0000256" key="1">
    <source>
        <dbReference type="ARBA" id="ARBA00022737"/>
    </source>
</evidence>
<dbReference type="KEGG" id="char:105898080"/>
<evidence type="ECO:0000256" key="2">
    <source>
        <dbReference type="ARBA" id="ARBA00023043"/>
    </source>
</evidence>
<dbReference type="GeneID" id="105898080"/>
<comment type="similarity">
    <text evidence="3">Belongs to the SOWAH family.</text>
</comment>
<keyword evidence="2 4" id="KW-0040">ANK repeat</keyword>
<feature type="region of interest" description="Disordered" evidence="5">
    <location>
        <begin position="207"/>
        <end position="253"/>
    </location>
</feature>